<sequence length="216" mass="24129">MALPPHLAGQKLPPSPTPHSLELYLDYTCPFSARLFHTFWTQIAPLKTPNLQVVFRQQIQPWHPASTLLHEAALAVLRLEPAKFWRFSAVLFDKQKDFFDEAVAHEGRNATYSRLADLARELGVDGDAVFDLLEIKAGDAQNKGNQVTPDVKLVTKMNRRVGVHVTPTVVLDGVVQDVSSSWTGEQWKEWLAKNHGLFCLSHGQRSGACPGTVQRL</sequence>
<comment type="caution">
    <text evidence="2">The sequence shown here is derived from an EMBL/GenBank/DDBJ whole genome shotgun (WGS) entry which is preliminary data.</text>
</comment>
<keyword evidence="3" id="KW-1185">Reference proteome</keyword>
<dbReference type="InterPro" id="IPR036249">
    <property type="entry name" value="Thioredoxin-like_sf"/>
</dbReference>
<protein>
    <recommendedName>
        <fullName evidence="1">Thioredoxin-like fold domain-containing protein</fullName>
    </recommendedName>
</protein>
<evidence type="ECO:0000313" key="3">
    <source>
        <dbReference type="Proteomes" id="UP000226192"/>
    </source>
</evidence>
<dbReference type="PANTHER" id="PTHR33875">
    <property type="entry name" value="OS09G0542200 PROTEIN"/>
    <property type="match status" value="1"/>
</dbReference>
<dbReference type="PANTHER" id="PTHR33875:SF2">
    <property type="entry name" value="ACR183CP"/>
    <property type="match status" value="1"/>
</dbReference>
<feature type="domain" description="Thioredoxin-like fold" evidence="1">
    <location>
        <begin position="17"/>
        <end position="191"/>
    </location>
</feature>
<organism evidence="2 3">
    <name type="scientific">Ophiocordyceps australis</name>
    <dbReference type="NCBI Taxonomy" id="1399860"/>
    <lineage>
        <taxon>Eukaryota</taxon>
        <taxon>Fungi</taxon>
        <taxon>Dikarya</taxon>
        <taxon>Ascomycota</taxon>
        <taxon>Pezizomycotina</taxon>
        <taxon>Sordariomycetes</taxon>
        <taxon>Hypocreomycetidae</taxon>
        <taxon>Hypocreales</taxon>
        <taxon>Ophiocordycipitaceae</taxon>
        <taxon>Ophiocordyceps</taxon>
    </lineage>
</organism>
<name>A0A2C5XW20_9HYPO</name>
<dbReference type="Pfam" id="PF13462">
    <property type="entry name" value="Thioredoxin_4"/>
    <property type="match status" value="1"/>
</dbReference>
<gene>
    <name evidence="2" type="ORF">CDD81_373</name>
</gene>
<dbReference type="OrthoDB" id="37297at2759"/>
<accession>A0A2C5XW20</accession>
<dbReference type="Gene3D" id="3.40.30.10">
    <property type="entry name" value="Glutaredoxin"/>
    <property type="match status" value="1"/>
</dbReference>
<dbReference type="AlphaFoldDB" id="A0A2C5XW20"/>
<evidence type="ECO:0000313" key="2">
    <source>
        <dbReference type="EMBL" id="PHH61465.1"/>
    </source>
</evidence>
<dbReference type="Proteomes" id="UP000226192">
    <property type="component" value="Unassembled WGS sequence"/>
</dbReference>
<reference evidence="2 3" key="1">
    <citation type="submission" date="2017-06" db="EMBL/GenBank/DDBJ databases">
        <title>Ant-infecting Ophiocordyceps genomes reveal a high diversity of potential behavioral manipulation genes and a possible major role for enterotoxins.</title>
        <authorList>
            <person name="De Bekker C."/>
            <person name="Evans H.C."/>
            <person name="Brachmann A."/>
            <person name="Hughes D.P."/>
        </authorList>
    </citation>
    <scope>NUCLEOTIDE SEQUENCE [LARGE SCALE GENOMIC DNA]</scope>
    <source>
        <strain evidence="2 3">Map64</strain>
    </source>
</reference>
<dbReference type="STRING" id="1399860.A0A2C5XW20"/>
<dbReference type="SUPFAM" id="SSF52833">
    <property type="entry name" value="Thioredoxin-like"/>
    <property type="match status" value="1"/>
</dbReference>
<proteinExistence type="predicted"/>
<evidence type="ECO:0000259" key="1">
    <source>
        <dbReference type="Pfam" id="PF13462"/>
    </source>
</evidence>
<dbReference type="EMBL" id="NJET01000103">
    <property type="protein sequence ID" value="PHH61465.1"/>
    <property type="molecule type" value="Genomic_DNA"/>
</dbReference>
<dbReference type="InterPro" id="IPR012336">
    <property type="entry name" value="Thioredoxin-like_fold"/>
</dbReference>